<keyword evidence="4 11" id="KW-0028">Amino-acid biosynthesis</keyword>
<feature type="binding site" evidence="11">
    <location>
        <position position="108"/>
    </location>
    <ligand>
        <name>substrate</name>
    </ligand>
</feature>
<protein>
    <recommendedName>
        <fullName evidence="3 11">Shikimate kinase</fullName>
        <shortName evidence="11">SK</shortName>
        <ecNumber evidence="3 11">2.7.1.71</ecNumber>
    </recommendedName>
</protein>
<feature type="binding site" evidence="11">
    <location>
        <begin position="39"/>
        <end position="44"/>
    </location>
    <ligand>
        <name>ATP</name>
        <dbReference type="ChEBI" id="CHEBI:30616"/>
    </ligand>
</feature>
<evidence type="ECO:0000256" key="5">
    <source>
        <dbReference type="ARBA" id="ARBA00022679"/>
    </source>
</evidence>
<evidence type="ECO:0000256" key="1">
    <source>
        <dbReference type="ARBA" id="ARBA00004842"/>
    </source>
</evidence>
<dbReference type="Pfam" id="PF01202">
    <property type="entry name" value="SKI"/>
    <property type="match status" value="1"/>
</dbReference>
<reference evidence="13" key="1">
    <citation type="journal article" date="2014" name="Int. J. Syst. Evol. Microbiol.">
        <title>Complete genome sequence of Corynebacterium casei LMG S-19264T (=DSM 44701T), isolated from a smear-ripened cheese.</title>
        <authorList>
            <consortium name="US DOE Joint Genome Institute (JGI-PGF)"/>
            <person name="Walter F."/>
            <person name="Albersmeier A."/>
            <person name="Kalinowski J."/>
            <person name="Ruckert C."/>
        </authorList>
    </citation>
    <scope>NUCLEOTIDE SEQUENCE</scope>
    <source>
        <strain evidence="13">KCTC 42651</strain>
    </source>
</reference>
<comment type="caution">
    <text evidence="11">Lacks conserved residue(s) required for the propagation of feature annotation.</text>
</comment>
<evidence type="ECO:0000313" key="14">
    <source>
        <dbReference type="Proteomes" id="UP000630353"/>
    </source>
</evidence>
<keyword evidence="7 11" id="KW-0418">Kinase</keyword>
<keyword evidence="11" id="KW-0479">Metal-binding</keyword>
<keyword evidence="11" id="KW-0460">Magnesium</keyword>
<evidence type="ECO:0000256" key="8">
    <source>
        <dbReference type="ARBA" id="ARBA00022840"/>
    </source>
</evidence>
<evidence type="ECO:0000256" key="4">
    <source>
        <dbReference type="ARBA" id="ARBA00022605"/>
    </source>
</evidence>
<comment type="cofactor">
    <cofactor evidence="11">
        <name>Mg(2+)</name>
        <dbReference type="ChEBI" id="CHEBI:18420"/>
    </cofactor>
    <text evidence="11">Binds 1 Mg(2+) ion per subunit.</text>
</comment>
<feature type="binding site" evidence="11">
    <location>
        <position position="61"/>
    </location>
    <ligand>
        <name>substrate</name>
    </ligand>
</feature>
<keyword evidence="6 11" id="KW-0547">Nucleotide-binding</keyword>
<dbReference type="Proteomes" id="UP000630353">
    <property type="component" value="Unassembled WGS sequence"/>
</dbReference>
<comment type="subunit">
    <text evidence="11">Monomer.</text>
</comment>
<dbReference type="CDD" id="cd00464">
    <property type="entry name" value="SK"/>
    <property type="match status" value="1"/>
</dbReference>
<feature type="binding site" evidence="11">
    <location>
        <position position="146"/>
    </location>
    <ligand>
        <name>ATP</name>
        <dbReference type="ChEBI" id="CHEBI:30616"/>
    </ligand>
</feature>
<comment type="caution">
    <text evidence="13">The sequence shown here is derived from an EMBL/GenBank/DDBJ whole genome shotgun (WGS) entry which is preliminary data.</text>
</comment>
<evidence type="ECO:0000256" key="11">
    <source>
        <dbReference type="HAMAP-Rule" id="MF_00109"/>
    </source>
</evidence>
<dbReference type="GO" id="GO:0009073">
    <property type="term" value="P:aromatic amino acid family biosynthetic process"/>
    <property type="evidence" value="ECO:0007669"/>
    <property type="project" value="UniProtKB-KW"/>
</dbReference>
<keyword evidence="8 11" id="KW-0067">ATP-binding</keyword>
<evidence type="ECO:0000256" key="7">
    <source>
        <dbReference type="ARBA" id="ARBA00022777"/>
    </source>
</evidence>
<accession>A0A919CNH0</accession>
<evidence type="ECO:0000313" key="13">
    <source>
        <dbReference type="EMBL" id="GHD43891.1"/>
    </source>
</evidence>
<dbReference type="PANTHER" id="PTHR21087">
    <property type="entry name" value="SHIKIMATE KINASE"/>
    <property type="match status" value="1"/>
</dbReference>
<dbReference type="InterPro" id="IPR000623">
    <property type="entry name" value="Shikimate_kinase/TSH1"/>
</dbReference>
<dbReference type="PANTHER" id="PTHR21087:SF16">
    <property type="entry name" value="SHIKIMATE KINASE 1, CHLOROPLASTIC"/>
    <property type="match status" value="1"/>
</dbReference>
<dbReference type="EMBL" id="BMZS01000002">
    <property type="protein sequence ID" value="GHD43891.1"/>
    <property type="molecule type" value="Genomic_DNA"/>
</dbReference>
<dbReference type="NCBIfam" id="NF010552">
    <property type="entry name" value="PRK13946.1"/>
    <property type="match status" value="1"/>
</dbReference>
<comment type="similarity">
    <text evidence="2 11">Belongs to the shikimate kinase family.</text>
</comment>
<dbReference type="GO" id="GO:0005829">
    <property type="term" value="C:cytosol"/>
    <property type="evidence" value="ECO:0007669"/>
    <property type="project" value="TreeGrafter"/>
</dbReference>
<dbReference type="GO" id="GO:0005524">
    <property type="term" value="F:ATP binding"/>
    <property type="evidence" value="ECO:0007669"/>
    <property type="project" value="UniProtKB-UniRule"/>
</dbReference>
<keyword evidence="14" id="KW-1185">Reference proteome</keyword>
<keyword evidence="11" id="KW-0963">Cytoplasm</keyword>
<sequence>MTAASGARVEAPESAAGPSDPIRVHPVLPCTLVLVGLMGAGKSSIGRRLAQRLGVDFVDADAEIEAAAGRTIPEIFQELGEPAFRDGERRVIRRLLEDRTPHVLATGGGAFMAPDTREAIKEKGLSLWLKADLDTLFERVARRSNRPLLKTADPKETLRNLMAIRYPVYAEADIVVETRRVPIETTVEKVYQALVAHLNQCHLNQ</sequence>
<comment type="pathway">
    <text evidence="1 11">Metabolic intermediate biosynthesis; chorismate biosynthesis; chorismate from D-erythrose 4-phosphate and phosphoenolpyruvate: step 5/7.</text>
</comment>
<dbReference type="InterPro" id="IPR031322">
    <property type="entry name" value="Shikimate/glucono_kinase"/>
</dbReference>
<dbReference type="GO" id="GO:0009423">
    <property type="term" value="P:chorismate biosynthetic process"/>
    <property type="evidence" value="ECO:0007669"/>
    <property type="project" value="UniProtKB-UniRule"/>
</dbReference>
<evidence type="ECO:0000256" key="6">
    <source>
        <dbReference type="ARBA" id="ARBA00022741"/>
    </source>
</evidence>
<evidence type="ECO:0000256" key="12">
    <source>
        <dbReference type="SAM" id="MobiDB-lite"/>
    </source>
</evidence>
<dbReference type="InterPro" id="IPR027417">
    <property type="entry name" value="P-loop_NTPase"/>
</dbReference>
<dbReference type="GO" id="GO:0004765">
    <property type="term" value="F:shikimate kinase activity"/>
    <property type="evidence" value="ECO:0007669"/>
    <property type="project" value="UniProtKB-UniRule"/>
</dbReference>
<dbReference type="Gene3D" id="3.40.50.300">
    <property type="entry name" value="P-loop containing nucleotide triphosphate hydrolases"/>
    <property type="match status" value="1"/>
</dbReference>
<feature type="binding site" evidence="11">
    <location>
        <position position="85"/>
    </location>
    <ligand>
        <name>substrate</name>
    </ligand>
</feature>
<dbReference type="InterPro" id="IPR023000">
    <property type="entry name" value="Shikimate_kinase_CS"/>
</dbReference>
<keyword evidence="9 11" id="KW-0057">Aromatic amino acid biosynthesis</keyword>
<comment type="subcellular location">
    <subcellularLocation>
        <location evidence="11">Cytoplasm</location>
    </subcellularLocation>
</comment>
<dbReference type="AlphaFoldDB" id="A0A919CNH0"/>
<comment type="function">
    <text evidence="11">Catalyzes the specific phosphorylation of the 3-hydroxyl group of shikimic acid using ATP as a cosubstrate.</text>
</comment>
<evidence type="ECO:0000256" key="10">
    <source>
        <dbReference type="ARBA" id="ARBA00048567"/>
    </source>
</evidence>
<reference evidence="13" key="2">
    <citation type="submission" date="2020-09" db="EMBL/GenBank/DDBJ databases">
        <authorList>
            <person name="Sun Q."/>
            <person name="Kim S."/>
        </authorList>
    </citation>
    <scope>NUCLEOTIDE SEQUENCE</scope>
    <source>
        <strain evidence="13">KCTC 42651</strain>
    </source>
</reference>
<organism evidence="13 14">
    <name type="scientific">Thalassobaculum fulvum</name>
    <dbReference type="NCBI Taxonomy" id="1633335"/>
    <lineage>
        <taxon>Bacteria</taxon>
        <taxon>Pseudomonadati</taxon>
        <taxon>Pseudomonadota</taxon>
        <taxon>Alphaproteobacteria</taxon>
        <taxon>Rhodospirillales</taxon>
        <taxon>Thalassobaculaceae</taxon>
        <taxon>Thalassobaculum</taxon>
    </lineage>
</organism>
<gene>
    <name evidence="11 13" type="primary">aroK</name>
    <name evidence="13" type="ORF">GCM10017083_10540</name>
</gene>
<feature type="binding site" evidence="11">
    <location>
        <position position="165"/>
    </location>
    <ligand>
        <name>substrate</name>
    </ligand>
</feature>
<dbReference type="SUPFAM" id="SSF52540">
    <property type="entry name" value="P-loop containing nucleoside triphosphate hydrolases"/>
    <property type="match status" value="1"/>
</dbReference>
<evidence type="ECO:0000256" key="3">
    <source>
        <dbReference type="ARBA" id="ARBA00012154"/>
    </source>
</evidence>
<dbReference type="GO" id="GO:0008652">
    <property type="term" value="P:amino acid biosynthetic process"/>
    <property type="evidence" value="ECO:0007669"/>
    <property type="project" value="UniProtKB-KW"/>
</dbReference>
<comment type="catalytic activity">
    <reaction evidence="10 11">
        <text>shikimate + ATP = 3-phosphoshikimate + ADP + H(+)</text>
        <dbReference type="Rhea" id="RHEA:13121"/>
        <dbReference type="ChEBI" id="CHEBI:15378"/>
        <dbReference type="ChEBI" id="CHEBI:30616"/>
        <dbReference type="ChEBI" id="CHEBI:36208"/>
        <dbReference type="ChEBI" id="CHEBI:145989"/>
        <dbReference type="ChEBI" id="CHEBI:456216"/>
        <dbReference type="EC" id="2.7.1.71"/>
    </reaction>
</comment>
<dbReference type="GO" id="GO:0000287">
    <property type="term" value="F:magnesium ion binding"/>
    <property type="evidence" value="ECO:0007669"/>
    <property type="project" value="UniProtKB-UniRule"/>
</dbReference>
<proteinExistence type="inferred from homology"/>
<dbReference type="PRINTS" id="PR01100">
    <property type="entry name" value="SHIKIMTKNASE"/>
</dbReference>
<dbReference type="PROSITE" id="PS01128">
    <property type="entry name" value="SHIKIMATE_KINASE"/>
    <property type="match status" value="1"/>
</dbReference>
<evidence type="ECO:0000256" key="9">
    <source>
        <dbReference type="ARBA" id="ARBA00023141"/>
    </source>
</evidence>
<dbReference type="HAMAP" id="MF_00109">
    <property type="entry name" value="Shikimate_kinase"/>
    <property type="match status" value="1"/>
</dbReference>
<name>A0A919CNH0_9PROT</name>
<feature type="binding site" evidence="11">
    <location>
        <position position="43"/>
    </location>
    <ligand>
        <name>Mg(2+)</name>
        <dbReference type="ChEBI" id="CHEBI:18420"/>
    </ligand>
</feature>
<feature type="region of interest" description="Disordered" evidence="12">
    <location>
        <begin position="1"/>
        <end position="21"/>
    </location>
</feature>
<keyword evidence="5 11" id="KW-0808">Transferase</keyword>
<dbReference type="EC" id="2.7.1.71" evidence="3 11"/>
<dbReference type="RefSeq" id="WP_189987883.1">
    <property type="nucleotide sequence ID" value="NZ_BMZS01000002.1"/>
</dbReference>
<evidence type="ECO:0000256" key="2">
    <source>
        <dbReference type="ARBA" id="ARBA00006997"/>
    </source>
</evidence>